<dbReference type="EMBL" id="VTPC01090579">
    <property type="protein sequence ID" value="KAF2882936.1"/>
    <property type="molecule type" value="Genomic_DNA"/>
</dbReference>
<sequence length="310" mass="35683">MSETMRIRFSKKIVKEAKNKIAQKTPEDFQRLVRYDAVKTGSSEKVIVSVKNEGEPIICDCHLAIDQVFFLHQREPTKSHRSITKNGVSKKPAALEFNVPGSTLIQKSSLAAPPRRNMSPATELYEMEEIMIEGWVIVPTPFKKCLVLPKTSDETMKTPKHRKKMFPAVASSEKFRQFYKREINKKRTQKMTKQTLIKTTGAGEESSSESDMDVTCDDKDLDLSEIENLGKKSTHNIERIATNFLTFCRNHSETRAEVRTMVNAGIDSWKWPLMEDVLYYFIDAFICVIQKLQQKNNRGHYTVSDMEKYN</sequence>
<comment type="caution">
    <text evidence="1">The sequence shown here is derived from an EMBL/GenBank/DDBJ whole genome shotgun (WGS) entry which is preliminary data.</text>
</comment>
<reference evidence="1" key="1">
    <citation type="submission" date="2019-08" db="EMBL/GenBank/DDBJ databases">
        <title>The genome of the North American firefly Photinus pyralis.</title>
        <authorList>
            <consortium name="Photinus pyralis genome working group"/>
            <person name="Fallon T.R."/>
            <person name="Sander Lower S.E."/>
            <person name="Weng J.-K."/>
        </authorList>
    </citation>
    <scope>NUCLEOTIDE SEQUENCE</scope>
    <source>
        <strain evidence="1">TRF0915ILg1</strain>
        <tissue evidence="1">Whole body</tissue>
    </source>
</reference>
<organism evidence="1 2">
    <name type="scientific">Ignelater luminosus</name>
    <name type="common">Cucubano</name>
    <name type="synonym">Pyrophorus luminosus</name>
    <dbReference type="NCBI Taxonomy" id="2038154"/>
    <lineage>
        <taxon>Eukaryota</taxon>
        <taxon>Metazoa</taxon>
        <taxon>Ecdysozoa</taxon>
        <taxon>Arthropoda</taxon>
        <taxon>Hexapoda</taxon>
        <taxon>Insecta</taxon>
        <taxon>Pterygota</taxon>
        <taxon>Neoptera</taxon>
        <taxon>Endopterygota</taxon>
        <taxon>Coleoptera</taxon>
        <taxon>Polyphaga</taxon>
        <taxon>Elateriformia</taxon>
        <taxon>Elateroidea</taxon>
        <taxon>Elateridae</taxon>
        <taxon>Agrypninae</taxon>
        <taxon>Pyrophorini</taxon>
        <taxon>Ignelater</taxon>
    </lineage>
</organism>
<protein>
    <submittedName>
        <fullName evidence="1">Uncharacterized protein</fullName>
    </submittedName>
</protein>
<name>A0A8K0CCD9_IGNLU</name>
<dbReference type="Proteomes" id="UP000801492">
    <property type="component" value="Unassembled WGS sequence"/>
</dbReference>
<accession>A0A8K0CCD9</accession>
<evidence type="ECO:0000313" key="2">
    <source>
        <dbReference type="Proteomes" id="UP000801492"/>
    </source>
</evidence>
<dbReference type="OrthoDB" id="6767591at2759"/>
<gene>
    <name evidence="1" type="ORF">ILUMI_23241</name>
</gene>
<proteinExistence type="predicted"/>
<evidence type="ECO:0000313" key="1">
    <source>
        <dbReference type="EMBL" id="KAF2882936.1"/>
    </source>
</evidence>
<dbReference type="AlphaFoldDB" id="A0A8K0CCD9"/>
<keyword evidence="2" id="KW-1185">Reference proteome</keyword>